<gene>
    <name evidence="1" type="ORF">POPTR_011G112350v4</name>
</gene>
<reference evidence="1 2" key="1">
    <citation type="journal article" date="2006" name="Science">
        <title>The genome of black cottonwood, Populus trichocarpa (Torr. &amp; Gray).</title>
        <authorList>
            <person name="Tuskan G.A."/>
            <person name="Difazio S."/>
            <person name="Jansson S."/>
            <person name="Bohlmann J."/>
            <person name="Grigoriev I."/>
            <person name="Hellsten U."/>
            <person name="Putnam N."/>
            <person name="Ralph S."/>
            <person name="Rombauts S."/>
            <person name="Salamov A."/>
            <person name="Schein J."/>
            <person name="Sterck L."/>
            <person name="Aerts A."/>
            <person name="Bhalerao R.R."/>
            <person name="Bhalerao R.P."/>
            <person name="Blaudez D."/>
            <person name="Boerjan W."/>
            <person name="Brun A."/>
            <person name="Brunner A."/>
            <person name="Busov V."/>
            <person name="Campbell M."/>
            <person name="Carlson J."/>
            <person name="Chalot M."/>
            <person name="Chapman J."/>
            <person name="Chen G.L."/>
            <person name="Cooper D."/>
            <person name="Coutinho P.M."/>
            <person name="Couturier J."/>
            <person name="Covert S."/>
            <person name="Cronk Q."/>
            <person name="Cunningham R."/>
            <person name="Davis J."/>
            <person name="Degroeve S."/>
            <person name="Dejardin A."/>
            <person name="Depamphilis C."/>
            <person name="Detter J."/>
            <person name="Dirks B."/>
            <person name="Dubchak I."/>
            <person name="Duplessis S."/>
            <person name="Ehlting J."/>
            <person name="Ellis B."/>
            <person name="Gendler K."/>
            <person name="Goodstein D."/>
            <person name="Gribskov M."/>
            <person name="Grimwood J."/>
            <person name="Groover A."/>
            <person name="Gunter L."/>
            <person name="Hamberger B."/>
            <person name="Heinze B."/>
            <person name="Helariutta Y."/>
            <person name="Henrissat B."/>
            <person name="Holligan D."/>
            <person name="Holt R."/>
            <person name="Huang W."/>
            <person name="Islam-Faridi N."/>
            <person name="Jones S."/>
            <person name="Jones-Rhoades M."/>
            <person name="Jorgensen R."/>
            <person name="Joshi C."/>
            <person name="Kangasjarvi J."/>
            <person name="Karlsson J."/>
            <person name="Kelleher C."/>
            <person name="Kirkpatrick R."/>
            <person name="Kirst M."/>
            <person name="Kohler A."/>
            <person name="Kalluri U."/>
            <person name="Larimer F."/>
            <person name="Leebens-Mack J."/>
            <person name="Leple J.C."/>
            <person name="Locascio P."/>
            <person name="Lou Y."/>
            <person name="Lucas S."/>
            <person name="Martin F."/>
            <person name="Montanini B."/>
            <person name="Napoli C."/>
            <person name="Nelson D.R."/>
            <person name="Nelson C."/>
            <person name="Nieminen K."/>
            <person name="Nilsson O."/>
            <person name="Pereda V."/>
            <person name="Peter G."/>
            <person name="Philippe R."/>
            <person name="Pilate G."/>
            <person name="Poliakov A."/>
            <person name="Razumovskaya J."/>
            <person name="Richardson P."/>
            <person name="Rinaldi C."/>
            <person name="Ritland K."/>
            <person name="Rouze P."/>
            <person name="Ryaboy D."/>
            <person name="Schmutz J."/>
            <person name="Schrader J."/>
            <person name="Segerman B."/>
            <person name="Shin H."/>
            <person name="Siddiqui A."/>
            <person name="Sterky F."/>
            <person name="Terry A."/>
            <person name="Tsai C.J."/>
            <person name="Uberbacher E."/>
            <person name="Unneberg P."/>
            <person name="Vahala J."/>
            <person name="Wall K."/>
            <person name="Wessler S."/>
            <person name="Yang G."/>
            <person name="Yin T."/>
            <person name="Douglas C."/>
            <person name="Marra M."/>
            <person name="Sandberg G."/>
            <person name="Van de Peer Y."/>
            <person name="Rokhsar D."/>
        </authorList>
    </citation>
    <scope>NUCLEOTIDE SEQUENCE [LARGE SCALE GENOMIC DNA]</scope>
    <source>
        <strain evidence="2">cv. Nisqually</strain>
    </source>
</reference>
<name>A0ACC0SA87_POPTR</name>
<organism evidence="1 2">
    <name type="scientific">Populus trichocarpa</name>
    <name type="common">Western balsam poplar</name>
    <name type="synonym">Populus balsamifera subsp. trichocarpa</name>
    <dbReference type="NCBI Taxonomy" id="3694"/>
    <lineage>
        <taxon>Eukaryota</taxon>
        <taxon>Viridiplantae</taxon>
        <taxon>Streptophyta</taxon>
        <taxon>Embryophyta</taxon>
        <taxon>Tracheophyta</taxon>
        <taxon>Spermatophyta</taxon>
        <taxon>Magnoliopsida</taxon>
        <taxon>eudicotyledons</taxon>
        <taxon>Gunneridae</taxon>
        <taxon>Pentapetalae</taxon>
        <taxon>rosids</taxon>
        <taxon>fabids</taxon>
        <taxon>Malpighiales</taxon>
        <taxon>Salicaceae</taxon>
        <taxon>Saliceae</taxon>
        <taxon>Populus</taxon>
    </lineage>
</organism>
<evidence type="ECO:0000313" key="2">
    <source>
        <dbReference type="Proteomes" id="UP000006729"/>
    </source>
</evidence>
<comment type="caution">
    <text evidence="1">The sequence shown here is derived from an EMBL/GenBank/DDBJ whole genome shotgun (WGS) entry which is preliminary data.</text>
</comment>
<sequence>MPINGSLIILLKVVMLLLEFQPMYCCQMFSKKALIRRIWNQICYVSDISWALLFLLFFLEFGLLGWFYLFYIFLPCELTLPVKIVAKGFKIAKKKLVLKTKLTEYLCYYHASTGLKLSFEIEDIYKVRRNILRYIVIKTLWSSH</sequence>
<dbReference type="Proteomes" id="UP000006729">
    <property type="component" value="Chromosome 11"/>
</dbReference>
<accession>A0ACC0SA87</accession>
<proteinExistence type="predicted"/>
<protein>
    <submittedName>
        <fullName evidence="1">Uncharacterized protein</fullName>
    </submittedName>
</protein>
<evidence type="ECO:0000313" key="1">
    <source>
        <dbReference type="EMBL" id="KAI9385766.1"/>
    </source>
</evidence>
<keyword evidence="2" id="KW-1185">Reference proteome</keyword>
<dbReference type="EMBL" id="CM009300">
    <property type="protein sequence ID" value="KAI9385766.1"/>
    <property type="molecule type" value="Genomic_DNA"/>
</dbReference>